<organism evidence="5 6">
    <name type="scientific">Halopelagius longus</name>
    <dbReference type="NCBI Taxonomy" id="1236180"/>
    <lineage>
        <taxon>Archaea</taxon>
        <taxon>Methanobacteriati</taxon>
        <taxon>Methanobacteriota</taxon>
        <taxon>Stenosarchaea group</taxon>
        <taxon>Halobacteria</taxon>
        <taxon>Halobacteriales</taxon>
        <taxon>Haloferacaceae</taxon>
    </lineage>
</organism>
<evidence type="ECO:0000256" key="2">
    <source>
        <dbReference type="SAM" id="Phobius"/>
    </source>
</evidence>
<keyword evidence="2" id="KW-0812">Transmembrane</keyword>
<keyword evidence="2" id="KW-1133">Transmembrane helix</keyword>
<keyword evidence="2" id="KW-0472">Membrane</keyword>
<evidence type="ECO:0000259" key="3">
    <source>
        <dbReference type="Pfam" id="PF07790"/>
    </source>
</evidence>
<reference evidence="6" key="1">
    <citation type="submission" date="2016-10" db="EMBL/GenBank/DDBJ databases">
        <authorList>
            <person name="Varghese N."/>
            <person name="Submissions S."/>
        </authorList>
    </citation>
    <scope>NUCLEOTIDE SEQUENCE [LARGE SCALE GENOMIC DNA]</scope>
    <source>
        <strain evidence="6">CGMCC 1.12397</strain>
    </source>
</reference>
<dbReference type="AlphaFoldDB" id="A0A1H0YQF4"/>
<accession>A0A1H0YQF4</accession>
<feature type="compositionally biased region" description="Basic and acidic residues" evidence="1">
    <location>
        <begin position="14"/>
        <end position="23"/>
    </location>
</feature>
<gene>
    <name evidence="4" type="ORF">DWB78_13340</name>
    <name evidence="5" type="ORF">SAMN05216278_0784</name>
</gene>
<dbReference type="Proteomes" id="UP000255421">
    <property type="component" value="Unassembled WGS sequence"/>
</dbReference>
<dbReference type="Pfam" id="PF07790">
    <property type="entry name" value="Pilin_N"/>
    <property type="match status" value="1"/>
</dbReference>
<dbReference type="OrthoDB" id="308175at2157"/>
<proteinExistence type="predicted"/>
<dbReference type="RefSeq" id="WP_092533182.1">
    <property type="nucleotide sequence ID" value="NZ_FNKQ01000001.1"/>
</dbReference>
<feature type="transmembrane region" description="Helical" evidence="2">
    <location>
        <begin position="33"/>
        <end position="52"/>
    </location>
</feature>
<feature type="region of interest" description="Disordered" evidence="1">
    <location>
        <begin position="1"/>
        <end position="23"/>
    </location>
</feature>
<feature type="domain" description="Archaeal Type IV pilin N-terminal" evidence="3">
    <location>
        <begin position="30"/>
        <end position="96"/>
    </location>
</feature>
<name>A0A1H0YQF4_9EURY</name>
<dbReference type="EMBL" id="FNKQ01000001">
    <property type="protein sequence ID" value="SDQ17457.1"/>
    <property type="molecule type" value="Genomic_DNA"/>
</dbReference>
<evidence type="ECO:0000313" key="6">
    <source>
        <dbReference type="Proteomes" id="UP000199289"/>
    </source>
</evidence>
<evidence type="ECO:0000313" key="7">
    <source>
        <dbReference type="Proteomes" id="UP000255421"/>
    </source>
</evidence>
<evidence type="ECO:0000256" key="1">
    <source>
        <dbReference type="SAM" id="MobiDB-lite"/>
    </source>
</evidence>
<dbReference type="EMBL" id="QQST01000001">
    <property type="protein sequence ID" value="RDI72624.1"/>
    <property type="molecule type" value="Genomic_DNA"/>
</dbReference>
<reference evidence="5" key="2">
    <citation type="submission" date="2016-10" db="EMBL/GenBank/DDBJ databases">
        <authorList>
            <person name="de Groot N.N."/>
        </authorList>
    </citation>
    <scope>NUCLEOTIDE SEQUENCE [LARGE SCALE GENOMIC DNA]</scope>
    <source>
        <strain evidence="5">CGMCC 1.12397</strain>
    </source>
</reference>
<keyword evidence="7" id="KW-1185">Reference proteome</keyword>
<reference evidence="4 7" key="3">
    <citation type="submission" date="2018-07" db="EMBL/GenBank/DDBJ databases">
        <title>Genome sequence of extremly halophilic archaeon Halopelagius longus strain BC12-B1.</title>
        <authorList>
            <person name="Zhang X."/>
        </authorList>
    </citation>
    <scope>NUCLEOTIDE SEQUENCE [LARGE SCALE GENOMIC DNA]</scope>
    <source>
        <strain evidence="4 7">BC12-B1</strain>
    </source>
</reference>
<dbReference type="Proteomes" id="UP000199289">
    <property type="component" value="Unassembled WGS sequence"/>
</dbReference>
<evidence type="ECO:0000313" key="4">
    <source>
        <dbReference type="EMBL" id="RDI72624.1"/>
    </source>
</evidence>
<protein>
    <recommendedName>
        <fullName evidence="3">Archaeal Type IV pilin N-terminal domain-containing protein</fullName>
    </recommendedName>
</protein>
<sequence length="175" mass="17663">MADARPGSAGGRRAGRENAPCDDRGQVESVGSVLLLGVVVVCLATFGAFYLAEGSGVGGDEGADTAVVVDASAERLSVAHNGGESIPVDAVGVLVRDGSGESSHAMNVSAVRGDGDGRFEGGESWRLEWTRSAGEEVTVLVVNDRSGSVLYRETVTVSAAGEPTNAARGDGGDGR</sequence>
<evidence type="ECO:0000313" key="5">
    <source>
        <dbReference type="EMBL" id="SDQ17457.1"/>
    </source>
</evidence>
<dbReference type="InterPro" id="IPR012859">
    <property type="entry name" value="Pilin_N_archaeal"/>
</dbReference>